<dbReference type="STRING" id="153496.A0U89_04030"/>
<name>A0A1D8US22_9PROT</name>
<dbReference type="RefSeq" id="WP_070402193.1">
    <property type="nucleotide sequence ID" value="NZ_BJVW01000002.1"/>
</dbReference>
<gene>
    <name evidence="1" type="ORF">A0U89_04030</name>
</gene>
<evidence type="ECO:0000313" key="1">
    <source>
        <dbReference type="EMBL" id="AOX16430.1"/>
    </source>
</evidence>
<dbReference type="KEGG" id="kba:A0U89_04030"/>
<protein>
    <submittedName>
        <fullName evidence="1">Uncharacterized protein</fullName>
    </submittedName>
</protein>
<organism evidence="1 2">
    <name type="scientific">Kozakia baliensis</name>
    <dbReference type="NCBI Taxonomy" id="153496"/>
    <lineage>
        <taxon>Bacteria</taxon>
        <taxon>Pseudomonadati</taxon>
        <taxon>Pseudomonadota</taxon>
        <taxon>Alphaproteobacteria</taxon>
        <taxon>Acetobacterales</taxon>
        <taxon>Acetobacteraceae</taxon>
        <taxon>Kozakia</taxon>
    </lineage>
</organism>
<reference evidence="1 2" key="1">
    <citation type="journal article" date="2016" name="Microb. Cell Fact.">
        <title>Dissection of exopolysaccharide biosynthesis in Kozakia baliensis.</title>
        <authorList>
            <person name="Brandt J.U."/>
            <person name="Jakob F."/>
            <person name="Behr J."/>
            <person name="Geissler A.J."/>
            <person name="Vogel R.F."/>
        </authorList>
    </citation>
    <scope>NUCLEOTIDE SEQUENCE [LARGE SCALE GENOMIC DNA]</scope>
    <source>
        <strain evidence="1 2">DSM 14400</strain>
    </source>
</reference>
<proteinExistence type="predicted"/>
<keyword evidence="2" id="KW-1185">Reference proteome</keyword>
<dbReference type="InterPro" id="IPR021257">
    <property type="entry name" value="DUF2809"/>
</dbReference>
<dbReference type="Proteomes" id="UP000179145">
    <property type="component" value="Chromosome"/>
</dbReference>
<dbReference type="OrthoDB" id="5360192at2"/>
<evidence type="ECO:0000313" key="2">
    <source>
        <dbReference type="Proteomes" id="UP000179145"/>
    </source>
</evidence>
<dbReference type="AlphaFoldDB" id="A0A1D8US22"/>
<dbReference type="Pfam" id="PF10990">
    <property type="entry name" value="DUF2809"/>
    <property type="match status" value="1"/>
</dbReference>
<dbReference type="EMBL" id="CP014674">
    <property type="protein sequence ID" value="AOX16430.1"/>
    <property type="molecule type" value="Genomic_DNA"/>
</dbReference>
<accession>A0A1D8US22</accession>
<dbReference type="eggNOG" id="COG2205">
    <property type="taxonomic scope" value="Bacteria"/>
</dbReference>
<sequence>MVLVIISGAILRIVPLGLPFFVTKWGGTWLWGMMFWCVTTLLFLGRYPFRAMLVAILLASLTECLKLVHTPLLDHFRAERVGRFLLGRHFALADLAVYAAAIIVATWCARTSFGRKFLKASAGKTNRIS</sequence>